<dbReference type="GeneID" id="13442203"/>
<proteinExistence type="predicted"/>
<dbReference type="eggNOG" id="KOG2501">
    <property type="taxonomic scope" value="Eukaryota"/>
</dbReference>
<keyword evidence="4" id="KW-0520">NAD</keyword>
<evidence type="ECO:0000256" key="5">
    <source>
        <dbReference type="ARBA" id="ARBA00047388"/>
    </source>
</evidence>
<organism evidence="8 10">
    <name type="scientific">Neospora caninum (strain Liverpool)</name>
    <dbReference type="NCBI Taxonomy" id="572307"/>
    <lineage>
        <taxon>Eukaryota</taxon>
        <taxon>Sar</taxon>
        <taxon>Alveolata</taxon>
        <taxon>Apicomplexa</taxon>
        <taxon>Conoidasida</taxon>
        <taxon>Coccidia</taxon>
        <taxon>Eucoccidiorida</taxon>
        <taxon>Eimeriorina</taxon>
        <taxon>Sarcocystidae</taxon>
        <taxon>Neospora</taxon>
    </lineage>
</organism>
<keyword evidence="10" id="KW-1185">Reference proteome</keyword>
<evidence type="ECO:0000256" key="1">
    <source>
        <dbReference type="ARBA" id="ARBA00012612"/>
    </source>
</evidence>
<dbReference type="InterPro" id="IPR052259">
    <property type="entry name" value="Nucleoredoxin-like"/>
</dbReference>
<protein>
    <recommendedName>
        <fullName evidence="1">protein-disulfide reductase</fullName>
        <ecNumber evidence="1">1.8.1.8</ecNumber>
    </recommendedName>
</protein>
<name>F0VLZ4_NEOCL</name>
<dbReference type="SUPFAM" id="SSF52833">
    <property type="entry name" value="Thioredoxin-like"/>
    <property type="match status" value="1"/>
</dbReference>
<reference evidence="9" key="4">
    <citation type="journal article" date="2015" name="PLoS ONE">
        <title>Comprehensive Evaluation of Toxoplasma gondii VEG and Neospora caninum LIV Genomes with Tachyzoite Stage Transcriptome and Proteome Defines Novel Transcript Features.</title>
        <authorList>
            <person name="Ramaprasad A."/>
            <person name="Mourier T."/>
            <person name="Naeem R."/>
            <person name="Malas T.B."/>
            <person name="Moussa E."/>
            <person name="Panigrahi A."/>
            <person name="Vermont S.J."/>
            <person name="Otto T.D."/>
            <person name="Wastling J."/>
            <person name="Pain A."/>
        </authorList>
    </citation>
    <scope>NUCLEOTIDE SEQUENCE</scope>
    <source>
        <strain evidence="9">Liverpool</strain>
    </source>
</reference>
<dbReference type="EMBL" id="LN714485">
    <property type="protein sequence ID" value="CEL68977.1"/>
    <property type="molecule type" value="Genomic_DNA"/>
</dbReference>
<dbReference type="InParanoid" id="F0VLZ4"/>
<comment type="catalytic activity">
    <reaction evidence="6">
        <text>[protein]-dithiol + NADP(+) = [protein]-disulfide + NADPH + H(+)</text>
        <dbReference type="Rhea" id="RHEA:18753"/>
        <dbReference type="Rhea" id="RHEA-COMP:10593"/>
        <dbReference type="Rhea" id="RHEA-COMP:10594"/>
        <dbReference type="ChEBI" id="CHEBI:15378"/>
        <dbReference type="ChEBI" id="CHEBI:29950"/>
        <dbReference type="ChEBI" id="CHEBI:50058"/>
        <dbReference type="ChEBI" id="CHEBI:57783"/>
        <dbReference type="ChEBI" id="CHEBI:58349"/>
        <dbReference type="EC" id="1.8.1.8"/>
    </reaction>
</comment>
<comment type="catalytic activity">
    <reaction evidence="5">
        <text>[protein]-dithiol + NAD(+) = [protein]-disulfide + NADH + H(+)</text>
        <dbReference type="Rhea" id="RHEA:18749"/>
        <dbReference type="Rhea" id="RHEA-COMP:10593"/>
        <dbReference type="Rhea" id="RHEA-COMP:10594"/>
        <dbReference type="ChEBI" id="CHEBI:15378"/>
        <dbReference type="ChEBI" id="CHEBI:29950"/>
        <dbReference type="ChEBI" id="CHEBI:50058"/>
        <dbReference type="ChEBI" id="CHEBI:57540"/>
        <dbReference type="ChEBI" id="CHEBI:57945"/>
        <dbReference type="EC" id="1.8.1.8"/>
    </reaction>
</comment>
<evidence type="ECO:0000313" key="9">
    <source>
        <dbReference type="EMBL" id="CEL68977.1"/>
    </source>
</evidence>
<dbReference type="RefSeq" id="XP_003884303.1">
    <property type="nucleotide sequence ID" value="XM_003884254.1"/>
</dbReference>
<dbReference type="OrthoDB" id="409136at2759"/>
<sequence length="189" mass="21242">MTADVCAFDTSVVKRALHGNYVPVGLEHFAGVSVALFFAKSKHSKCAQIFPTLRQFYDTTNASGEKQAVEIIFVSLDKDEQEFERFRSLMPWCSVEFNSPLRKNLLKRYRVADDEIVVGEIRIPAAGLPLLVVIGPNGEEAGRLSFQPRDESGFQQWDYRFNKWPGSAHRMSVSHVAAEASHKQLPQNA</sequence>
<dbReference type="EC" id="1.8.1.8" evidence="1"/>
<dbReference type="EMBL" id="FR823391">
    <property type="protein sequence ID" value="CBZ54272.1"/>
    <property type="molecule type" value="Genomic_DNA"/>
</dbReference>
<evidence type="ECO:0000256" key="2">
    <source>
        <dbReference type="ARBA" id="ARBA00022737"/>
    </source>
</evidence>
<reference evidence="8" key="1">
    <citation type="submission" date="2011-02" db="EMBL/GenBank/DDBJ databases">
        <authorList>
            <person name="Aslett M."/>
        </authorList>
    </citation>
    <scope>NUCLEOTIDE SEQUENCE</scope>
    <source>
        <strain evidence="8">Liverpool</strain>
    </source>
</reference>
<dbReference type="Pfam" id="PF13905">
    <property type="entry name" value="Thioredoxin_8"/>
    <property type="match status" value="1"/>
</dbReference>
<keyword evidence="3" id="KW-0560">Oxidoreductase</keyword>
<evidence type="ECO:0000256" key="4">
    <source>
        <dbReference type="ARBA" id="ARBA00023027"/>
    </source>
</evidence>
<dbReference type="OMA" id="CYLGENN"/>
<dbReference type="PANTHER" id="PTHR13871">
    <property type="entry name" value="THIOREDOXIN"/>
    <property type="match status" value="1"/>
</dbReference>
<dbReference type="VEuPathDB" id="ToxoDB:NCLIV_047040"/>
<dbReference type="PANTHER" id="PTHR13871:SF96">
    <property type="entry name" value="THIOREDOXIN DOMAIN-CONTAINING PROTEIN"/>
    <property type="match status" value="1"/>
</dbReference>
<dbReference type="AlphaFoldDB" id="F0VLZ4"/>
<feature type="domain" description="Thioredoxin-like fold" evidence="7">
    <location>
        <begin position="33"/>
        <end position="139"/>
    </location>
</feature>
<evidence type="ECO:0000259" key="7">
    <source>
        <dbReference type="Pfam" id="PF13905"/>
    </source>
</evidence>
<evidence type="ECO:0000256" key="6">
    <source>
        <dbReference type="ARBA" id="ARBA00047804"/>
    </source>
</evidence>
<keyword evidence="2" id="KW-0677">Repeat</keyword>
<dbReference type="Gene3D" id="3.40.30.10">
    <property type="entry name" value="Glutaredoxin"/>
    <property type="match status" value="1"/>
</dbReference>
<reference evidence="10" key="3">
    <citation type="journal article" date="2012" name="PLoS Pathog.">
        <title>Comparative genomics of the apicomplexan parasites Toxoplasma gondii and Neospora caninum: Coccidia differing in host range and transmission strategy.</title>
        <authorList>
            <person name="Reid A.J."/>
            <person name="Vermont S.J."/>
            <person name="Cotton J.A."/>
            <person name="Harris D."/>
            <person name="Hill-Cawthorne G.A."/>
            <person name="Konen-Waisman S."/>
            <person name="Latham S.M."/>
            <person name="Mourier T."/>
            <person name="Norton R."/>
            <person name="Quail M.A."/>
            <person name="Sanders M."/>
            <person name="Shanmugam D."/>
            <person name="Sohal A."/>
            <person name="Wasmuth J.D."/>
            <person name="Brunk B."/>
            <person name="Grigg M.E."/>
            <person name="Howard J.C."/>
            <person name="Parkinson J."/>
            <person name="Roos D.S."/>
            <person name="Trees A.J."/>
            <person name="Berriman M."/>
            <person name="Pain A."/>
            <person name="Wastling J.M."/>
        </authorList>
    </citation>
    <scope>NUCLEOTIDE SEQUENCE [LARGE SCALE GENOMIC DNA]</scope>
    <source>
        <strain evidence="10">Liverpool</strain>
    </source>
</reference>
<gene>
    <name evidence="9" type="ORF">BN1204_047040</name>
    <name evidence="8" type="ORF">NCLIV_047040</name>
</gene>
<accession>F0VLZ4</accession>
<reference evidence="8" key="2">
    <citation type="submission" date="2011-03" db="EMBL/GenBank/DDBJ databases">
        <title>Comparative genomics and transcriptomics of Neospora caninum and Toxoplasma gondii.</title>
        <authorList>
            <person name="Reid A.J."/>
            <person name="Sohal A."/>
            <person name="Harris D."/>
            <person name="Quail M."/>
            <person name="Sanders M."/>
            <person name="Berriman M."/>
            <person name="Wastling J.M."/>
            <person name="Pain A."/>
        </authorList>
    </citation>
    <scope>NUCLEOTIDE SEQUENCE</scope>
    <source>
        <strain evidence="8">Liverpool</strain>
    </source>
</reference>
<dbReference type="InterPro" id="IPR012336">
    <property type="entry name" value="Thioredoxin-like_fold"/>
</dbReference>
<evidence type="ECO:0000256" key="3">
    <source>
        <dbReference type="ARBA" id="ARBA00023002"/>
    </source>
</evidence>
<dbReference type="GO" id="GO:0047134">
    <property type="term" value="F:protein-disulfide reductase [NAD(P)H] activity"/>
    <property type="evidence" value="ECO:0007669"/>
    <property type="project" value="UniProtKB-EC"/>
</dbReference>
<evidence type="ECO:0000313" key="10">
    <source>
        <dbReference type="Proteomes" id="UP000007494"/>
    </source>
</evidence>
<dbReference type="Proteomes" id="UP000007494">
    <property type="component" value="Chromosome X"/>
</dbReference>
<dbReference type="InterPro" id="IPR036249">
    <property type="entry name" value="Thioredoxin-like_sf"/>
</dbReference>
<evidence type="ECO:0000313" key="8">
    <source>
        <dbReference type="EMBL" id="CBZ54272.1"/>
    </source>
</evidence>